<feature type="transmembrane region" description="Helical" evidence="1">
    <location>
        <begin position="227"/>
        <end position="247"/>
    </location>
</feature>
<dbReference type="Proteomes" id="UP000838763">
    <property type="component" value="Unassembled WGS sequence"/>
</dbReference>
<gene>
    <name evidence="2" type="ORF">PPNO1_LOCUS8264</name>
</gene>
<comment type="caution">
    <text evidence="2">The sequence shown here is derived from an EMBL/GenBank/DDBJ whole genome shotgun (WGS) entry which is preliminary data.</text>
</comment>
<sequence>MHTKTTKFPSIISSRTVAMRSAAVGVSKTGKNCTKKIDRWLRARPATAITMLARVRKSFQFGTDLWDPSSRFETSWLLPPFLLFAIRAAIGLYILITRLLIIGKTCSDEGCALVRQEFSYFTVLTYWGLGFYFLIAAAHTLTYALTARPLLDRFPRPLQALHSLYYTTVTTYPFLVTIVYWAILYEGPWPANVFEGWRNLSQHGLNAVFALFEVIFPRTNPFPWIHVLWLIVILALYLALAFITHATKGFYPYSFLDPGPDGPGGRGWVAVYIICILVAVIVIYVVIKAIIWFRVWVTEGRMHMDGKFTNQRRHADPDAEMATVQK</sequence>
<proteinExistence type="predicted"/>
<dbReference type="PANTHER" id="PTHR12242:SF1">
    <property type="entry name" value="MYND-TYPE DOMAIN-CONTAINING PROTEIN"/>
    <property type="match status" value="1"/>
</dbReference>
<organism evidence="2 3">
    <name type="scientific">Parascedosporium putredinis</name>
    <dbReference type="NCBI Taxonomy" id="1442378"/>
    <lineage>
        <taxon>Eukaryota</taxon>
        <taxon>Fungi</taxon>
        <taxon>Dikarya</taxon>
        <taxon>Ascomycota</taxon>
        <taxon>Pezizomycotina</taxon>
        <taxon>Sordariomycetes</taxon>
        <taxon>Hypocreomycetidae</taxon>
        <taxon>Microascales</taxon>
        <taxon>Microascaceae</taxon>
        <taxon>Parascedosporium</taxon>
    </lineage>
</organism>
<keyword evidence="3" id="KW-1185">Reference proteome</keyword>
<feature type="transmembrane region" description="Helical" evidence="1">
    <location>
        <begin position="164"/>
        <end position="183"/>
    </location>
</feature>
<feature type="transmembrane region" description="Helical" evidence="1">
    <location>
        <begin position="123"/>
        <end position="144"/>
    </location>
</feature>
<reference evidence="2" key="1">
    <citation type="submission" date="2022-11" db="EMBL/GenBank/DDBJ databases">
        <authorList>
            <person name="Scott C."/>
            <person name="Bruce N."/>
        </authorList>
    </citation>
    <scope>NUCLEOTIDE SEQUENCE</scope>
</reference>
<dbReference type="OrthoDB" id="419711at2759"/>
<feature type="transmembrane region" description="Helical" evidence="1">
    <location>
        <begin position="81"/>
        <end position="103"/>
    </location>
</feature>
<evidence type="ECO:0000313" key="2">
    <source>
        <dbReference type="EMBL" id="CAI4218689.1"/>
    </source>
</evidence>
<keyword evidence="1" id="KW-1133">Transmembrane helix</keyword>
<evidence type="ECO:0008006" key="4">
    <source>
        <dbReference type="Google" id="ProtNLM"/>
    </source>
</evidence>
<evidence type="ECO:0000256" key="1">
    <source>
        <dbReference type="SAM" id="Phobius"/>
    </source>
</evidence>
<name>A0A9P1H8B5_9PEZI</name>
<dbReference type="GO" id="GO:0016020">
    <property type="term" value="C:membrane"/>
    <property type="evidence" value="ECO:0007669"/>
    <property type="project" value="TreeGrafter"/>
</dbReference>
<dbReference type="AlphaFoldDB" id="A0A9P1H8B5"/>
<evidence type="ECO:0000313" key="3">
    <source>
        <dbReference type="Proteomes" id="UP000838763"/>
    </source>
</evidence>
<keyword evidence="1" id="KW-0812">Transmembrane</keyword>
<dbReference type="EMBL" id="CALLCH030000018">
    <property type="protein sequence ID" value="CAI4218689.1"/>
    <property type="molecule type" value="Genomic_DNA"/>
</dbReference>
<feature type="transmembrane region" description="Helical" evidence="1">
    <location>
        <begin position="267"/>
        <end position="293"/>
    </location>
</feature>
<accession>A0A9P1H8B5</accession>
<keyword evidence="1" id="KW-0472">Membrane</keyword>
<protein>
    <recommendedName>
        <fullName evidence="4">FAR-17a/AIG1-like protein</fullName>
    </recommendedName>
</protein>
<dbReference type="PANTHER" id="PTHR12242">
    <property type="entry name" value="OS02G0130600 PROTEIN-RELATED"/>
    <property type="match status" value="1"/>
</dbReference>